<keyword evidence="1" id="KW-0687">Ribonucleoprotein</keyword>
<dbReference type="EC" id="2.8.4.4" evidence="1"/>
<evidence type="ECO:0000313" key="2">
    <source>
        <dbReference type="Proteomes" id="UP000594014"/>
    </source>
</evidence>
<keyword evidence="1" id="KW-0689">Ribosomal protein</keyword>
<reference evidence="1" key="1">
    <citation type="submission" date="2019-08" db="EMBL/GenBank/DDBJ databases">
        <title>Genome sequence of Clostridiales bacterium MT110.</title>
        <authorList>
            <person name="Cao J."/>
        </authorList>
    </citation>
    <scope>NUCLEOTIDE SEQUENCE</scope>
    <source>
        <strain evidence="1">MT110</strain>
    </source>
</reference>
<keyword evidence="2" id="KW-1185">Reference proteome</keyword>
<accession>A0ACD1A8V3</accession>
<dbReference type="EMBL" id="CP042469">
    <property type="protein sequence ID" value="QOX62789.1"/>
    <property type="molecule type" value="Genomic_DNA"/>
</dbReference>
<keyword evidence="1" id="KW-0808">Transferase</keyword>
<proteinExistence type="predicted"/>
<name>A0ACD1A8V3_9FIRM</name>
<organism evidence="1 2">
    <name type="scientific">Anoxybacterium hadale</name>
    <dbReference type="NCBI Taxonomy" id="3408580"/>
    <lineage>
        <taxon>Bacteria</taxon>
        <taxon>Bacillati</taxon>
        <taxon>Bacillota</taxon>
        <taxon>Clostridia</taxon>
        <taxon>Peptostreptococcales</taxon>
        <taxon>Anaerovoracaceae</taxon>
        <taxon>Anoxybacterium</taxon>
    </lineage>
</organism>
<dbReference type="Proteomes" id="UP000594014">
    <property type="component" value="Chromosome"/>
</dbReference>
<protein>
    <submittedName>
        <fullName evidence="1">30S ribosomal protein S12 methylthiotransferase RimO</fullName>
        <ecNumber evidence="1">2.8.4.4</ecNumber>
    </submittedName>
</protein>
<gene>
    <name evidence="1" type="primary">rimO</name>
    <name evidence="1" type="ORF">FRZ06_05225</name>
</gene>
<sequence>MNIYIETLGCAKNASDSETAAGILEAAGHVIVKSPAEADGIMVNTCGFINDAKKESIGRIFDMTEYKKNGGILIVSGCLSQRYGEELYKEMPEVDIFLGVNDYPALPEILNNHVKGKREKYFSVYEKGFLETGYRKRTDNGYSATIKIAEGCNNVCAYCVIPSIRGPYRSKKMEDILKEARQLAEDGCKELILIAQDVTAYGLDLYKELRLAKLVKELCRVEGIQWIRLMYCYEDRITDELIEVMATEEKVCHYIDIPIQHVSDKILRSMHRRSTKASILNTIGRLRKAMPDIHIRTTLITGFPGEDKDDFQELIEFIESQKFERLGVFTYSKEEGTPASKMANQVREDTKQKRKDLLMTKQLEIALSSNEQKIGTLLEVLVEEAEEDGSYTGRSRYDAPEIDNTVLFSSDFLCMPGDIVNVRITDAFDYDLVGRTEE</sequence>
<evidence type="ECO:0000313" key="1">
    <source>
        <dbReference type="EMBL" id="QOX62789.1"/>
    </source>
</evidence>